<gene>
    <name evidence="2" type="ORF">DUI87_16678</name>
</gene>
<comment type="caution">
    <text evidence="2">The sequence shown here is derived from an EMBL/GenBank/DDBJ whole genome shotgun (WGS) entry which is preliminary data.</text>
</comment>
<name>A0A3M0K1V9_HIRRU</name>
<keyword evidence="3" id="KW-1185">Reference proteome</keyword>
<sequence length="150" mass="17598">MARKSRQRILPLHFARVRSLLQYCVCFWCPKHKKDMDLLEQDHIEKGHDDDQTTGEPLLQQEAERPGVIQPGEKKAPRRPYSTFQNFKGAYRKAREGHFKRASYHRIRENGFNLKEVRFRLDVRKEVHCEGGETLKQVAKRNCGVLGNLV</sequence>
<dbReference type="AlphaFoldDB" id="A0A3M0K1V9"/>
<protein>
    <submittedName>
        <fullName evidence="2">Uncharacterized protein</fullName>
    </submittedName>
</protein>
<evidence type="ECO:0000256" key="1">
    <source>
        <dbReference type="SAM" id="MobiDB-lite"/>
    </source>
</evidence>
<accession>A0A3M0K1V9</accession>
<feature type="region of interest" description="Disordered" evidence="1">
    <location>
        <begin position="46"/>
        <end position="81"/>
    </location>
</feature>
<dbReference type="EMBL" id="QRBI01000120">
    <property type="protein sequence ID" value="RMC07222.1"/>
    <property type="molecule type" value="Genomic_DNA"/>
</dbReference>
<proteinExistence type="predicted"/>
<reference evidence="2 3" key="1">
    <citation type="submission" date="2018-07" db="EMBL/GenBank/DDBJ databases">
        <title>A high quality draft genome assembly of the barn swallow (H. rustica rustica).</title>
        <authorList>
            <person name="Formenti G."/>
            <person name="Chiara M."/>
            <person name="Poveda L."/>
            <person name="Francoijs K.-J."/>
            <person name="Bonisoli-Alquati A."/>
            <person name="Canova L."/>
            <person name="Gianfranceschi L."/>
            <person name="Horner D.S."/>
            <person name="Saino N."/>
        </authorList>
    </citation>
    <scope>NUCLEOTIDE SEQUENCE [LARGE SCALE GENOMIC DNA]</scope>
    <source>
        <strain evidence="2">Chelidonia</strain>
        <tissue evidence="2">Blood</tissue>
    </source>
</reference>
<dbReference type="OrthoDB" id="276744at2759"/>
<dbReference type="Proteomes" id="UP000269221">
    <property type="component" value="Unassembled WGS sequence"/>
</dbReference>
<evidence type="ECO:0000313" key="3">
    <source>
        <dbReference type="Proteomes" id="UP000269221"/>
    </source>
</evidence>
<organism evidence="2 3">
    <name type="scientific">Hirundo rustica rustica</name>
    <dbReference type="NCBI Taxonomy" id="333673"/>
    <lineage>
        <taxon>Eukaryota</taxon>
        <taxon>Metazoa</taxon>
        <taxon>Chordata</taxon>
        <taxon>Craniata</taxon>
        <taxon>Vertebrata</taxon>
        <taxon>Euteleostomi</taxon>
        <taxon>Archelosauria</taxon>
        <taxon>Archosauria</taxon>
        <taxon>Dinosauria</taxon>
        <taxon>Saurischia</taxon>
        <taxon>Theropoda</taxon>
        <taxon>Coelurosauria</taxon>
        <taxon>Aves</taxon>
        <taxon>Neognathae</taxon>
        <taxon>Neoaves</taxon>
        <taxon>Telluraves</taxon>
        <taxon>Australaves</taxon>
        <taxon>Passeriformes</taxon>
        <taxon>Sylvioidea</taxon>
        <taxon>Hirundinidae</taxon>
        <taxon>Hirundo</taxon>
    </lineage>
</organism>
<evidence type="ECO:0000313" key="2">
    <source>
        <dbReference type="EMBL" id="RMC07222.1"/>
    </source>
</evidence>